<evidence type="ECO:0000259" key="6">
    <source>
        <dbReference type="Pfam" id="PF03632"/>
    </source>
</evidence>
<dbReference type="PIRSF" id="PIRSF036289">
    <property type="entry name" value="Glycosyl_hydrolase_malt_phosph"/>
    <property type="match status" value="1"/>
</dbReference>
<keyword evidence="12" id="KW-1185">Reference proteome</keyword>
<feature type="region of interest" description="Disordered" evidence="5">
    <location>
        <begin position="798"/>
        <end position="837"/>
    </location>
</feature>
<evidence type="ECO:0000313" key="11">
    <source>
        <dbReference type="Proteomes" id="UP000577956"/>
    </source>
</evidence>
<dbReference type="InterPro" id="IPR037018">
    <property type="entry name" value="GH65_N"/>
</dbReference>
<dbReference type="EMBL" id="JACCBK010000001">
    <property type="protein sequence ID" value="NYD86228.1"/>
    <property type="molecule type" value="Genomic_DNA"/>
</dbReference>
<dbReference type="GO" id="GO:0004553">
    <property type="term" value="F:hydrolase activity, hydrolyzing O-glycosyl compounds"/>
    <property type="evidence" value="ECO:0007669"/>
    <property type="project" value="TreeGrafter"/>
</dbReference>
<keyword evidence="10" id="KW-0808">Transferase</keyword>
<keyword evidence="2" id="KW-0326">Glycosidase</keyword>
<sequence length="837" mass="90896">MSKVARHRRYVGGPDPLDRSRFALDPWRLVERRVEPDDCGTTETLFAVGNGYLGVRGTPEEGRPAHEHGTFVNGFHETWAIQHAEAAYGLAEVGQTIVNVPDATVLQVYVDDEPLVLGEAELLAYERTLDMADGVLRRDLVWRTPTGNRVRVRSSRMVSFTQRHLVLASISVTLEDASASVVVSSQVVNRYATATQDDATAGVTPGGMADPRRGETLGHRVLQPVVHRQDGDRAVLAFRCATSGMTLAVAADHLVEGDAETTTSTVVTEDVATTDVRVQALPGQTLTVTKLVSYHSSDAGPAAELAARCGRTLDRVRAQGVAQQLADQRAWLDAYWTRSDVEVPGQPSVQQAVRWNLFQLAQASARAEGNGVPAKGLTGSGYGGHYFWDTEIYVVPFLTYTSPTAARNALRFRYAMLPAAESRARDLNEGGALFPWRTINGAEASAYYAAGTAQYHINADIAYAIAGYVDVTGDEEFLAREGIDVLVQTARLWVGLGFWRGEGPGSFHIHGVTGPDEYTTVVNDNLYTNVMARMNLRAAATAMAHLAAEWPAEHARVVAHLSVDPGEVAEWVRVADAIAIPYDDVLGIHPQDAQFHEREVWDLKSTPSDRRPLLLHYHPLVIYRFQVLKQADVVLATFLRGEDFTPELKRADFEYYEPITTGDSSLSAVVQSIMAAEVGYHELALDYFHDALFVDLADRHGNTVDGVHVASAGGVWGALVHGFAGMRRRPGGRTSFDPRLPATWQAVTFRVALDGTRLAVTVRQDAVELVAQTGPGVVVDVRGRTYEVAPGAPVVVPLDGQGPRIDGKPEPRALRDTVRPDGSVVTASVPPLAGTTD</sequence>
<evidence type="ECO:0000256" key="5">
    <source>
        <dbReference type="SAM" id="MobiDB-lite"/>
    </source>
</evidence>
<dbReference type="PANTHER" id="PTHR11051:SF13">
    <property type="entry name" value="GLYCOSYL TRANSFERASE"/>
    <property type="match status" value="1"/>
</dbReference>
<dbReference type="InterPro" id="IPR012341">
    <property type="entry name" value="6hp_glycosidase-like_sf"/>
</dbReference>
<keyword evidence="2" id="KW-0378">Hydrolase</keyword>
<dbReference type="Proteomes" id="UP000577956">
    <property type="component" value="Unassembled WGS sequence"/>
</dbReference>
<dbReference type="SUPFAM" id="SSF48208">
    <property type="entry name" value="Six-hairpin glycosidases"/>
    <property type="match status" value="1"/>
</dbReference>
<dbReference type="EMBL" id="BONN01000017">
    <property type="protein sequence ID" value="GIG34445.1"/>
    <property type="molecule type" value="Genomic_DNA"/>
</dbReference>
<dbReference type="InterPro" id="IPR005194">
    <property type="entry name" value="Glyco_hydro_65_C"/>
</dbReference>
<dbReference type="Pfam" id="PF03636">
    <property type="entry name" value="Glyco_hydro_65N"/>
    <property type="match status" value="1"/>
</dbReference>
<feature type="active site" description="Proton donor" evidence="3">
    <location>
        <position position="517"/>
    </location>
</feature>
<feature type="domain" description="Glycoside hydrolase family 65 C-terminal" evidence="7">
    <location>
        <begin position="730"/>
        <end position="788"/>
    </location>
</feature>
<feature type="domain" description="Glycoside hydrolase family 65 central catalytic" evidence="6">
    <location>
        <begin position="354"/>
        <end position="716"/>
    </location>
</feature>
<feature type="compositionally biased region" description="Basic and acidic residues" evidence="5">
    <location>
        <begin position="805"/>
        <end position="819"/>
    </location>
</feature>
<reference evidence="10 11" key="1">
    <citation type="submission" date="2020-07" db="EMBL/GenBank/DDBJ databases">
        <title>Sequencing the genomes of 1000 actinobacteria strains.</title>
        <authorList>
            <person name="Klenk H.-P."/>
        </authorList>
    </citation>
    <scope>NUCLEOTIDE SEQUENCE [LARGE SCALE GENOMIC DNA]</scope>
    <source>
        <strain evidence="10 11">DSM 24482</strain>
    </source>
</reference>
<dbReference type="Gene3D" id="2.70.98.40">
    <property type="entry name" value="Glycoside hydrolase, family 65, N-terminal domain"/>
    <property type="match status" value="1"/>
</dbReference>
<dbReference type="Gene3D" id="1.50.10.10">
    <property type="match status" value="1"/>
</dbReference>
<keyword evidence="10" id="KW-0328">Glycosyltransferase</keyword>
<organism evidence="10 11">
    <name type="scientific">Cellulomonas oligotrophica</name>
    <dbReference type="NCBI Taxonomy" id="931536"/>
    <lineage>
        <taxon>Bacteria</taxon>
        <taxon>Bacillati</taxon>
        <taxon>Actinomycetota</taxon>
        <taxon>Actinomycetes</taxon>
        <taxon>Micrococcales</taxon>
        <taxon>Cellulomonadaceae</taxon>
        <taxon>Cellulomonas</taxon>
    </lineage>
</organism>
<proteinExistence type="inferred from homology"/>
<dbReference type="GO" id="GO:0005975">
    <property type="term" value="P:carbohydrate metabolic process"/>
    <property type="evidence" value="ECO:0007669"/>
    <property type="project" value="InterPro"/>
</dbReference>
<feature type="binding site" evidence="4">
    <location>
        <begin position="388"/>
        <end position="389"/>
    </location>
    <ligand>
        <name>substrate</name>
    </ligand>
</feature>
<dbReference type="InterPro" id="IPR017045">
    <property type="entry name" value="Malt_Pase/Glycosyl_Hdrlase"/>
</dbReference>
<dbReference type="Pfam" id="PF03633">
    <property type="entry name" value="Glyco_hydro_65C"/>
    <property type="match status" value="1"/>
</dbReference>
<reference evidence="9 12" key="2">
    <citation type="submission" date="2021-01" db="EMBL/GenBank/DDBJ databases">
        <title>Whole genome shotgun sequence of Cellulomonas oligotrophica NBRC 109435.</title>
        <authorList>
            <person name="Komaki H."/>
            <person name="Tamura T."/>
        </authorList>
    </citation>
    <scope>NUCLEOTIDE SEQUENCE [LARGE SCALE GENOMIC DNA]</scope>
    <source>
        <strain evidence="9 12">NBRC 109435</strain>
    </source>
</reference>
<evidence type="ECO:0000313" key="9">
    <source>
        <dbReference type="EMBL" id="GIG34445.1"/>
    </source>
</evidence>
<dbReference type="Pfam" id="PF03632">
    <property type="entry name" value="Glyco_hydro_65m"/>
    <property type="match status" value="1"/>
</dbReference>
<protein>
    <submittedName>
        <fullName evidence="10">Alpha,alpha-trehalose phosphorylase</fullName>
        <ecNumber evidence="10">2.4.1.64</ecNumber>
    </submittedName>
    <submittedName>
        <fullName evidence="9">Kojibiose phosphorylase</fullName>
    </submittedName>
</protein>
<evidence type="ECO:0000256" key="2">
    <source>
        <dbReference type="ARBA" id="ARBA00023295"/>
    </source>
</evidence>
<feature type="domain" description="Glycoside hydrolase family 65 N-terminal" evidence="8">
    <location>
        <begin position="31"/>
        <end position="298"/>
    </location>
</feature>
<dbReference type="RefSeq" id="WP_140457893.1">
    <property type="nucleotide sequence ID" value="NZ_BAABFI010000001.1"/>
</dbReference>
<dbReference type="SUPFAM" id="SSF74650">
    <property type="entry name" value="Galactose mutarotase-like"/>
    <property type="match status" value="1"/>
</dbReference>
<dbReference type="InterPro" id="IPR005196">
    <property type="entry name" value="Glyco_hydro_65_N"/>
</dbReference>
<evidence type="ECO:0000313" key="12">
    <source>
        <dbReference type="Proteomes" id="UP000618382"/>
    </source>
</evidence>
<dbReference type="Gene3D" id="2.60.420.10">
    <property type="entry name" value="Maltose phosphorylase, domain 3"/>
    <property type="match status" value="1"/>
</dbReference>
<comment type="similarity">
    <text evidence="1">Belongs to the glycosyl hydrolase 65 family.</text>
</comment>
<dbReference type="PANTHER" id="PTHR11051">
    <property type="entry name" value="GLYCOSYL HYDROLASE-RELATED"/>
    <property type="match status" value="1"/>
</dbReference>
<dbReference type="AlphaFoldDB" id="A0A7Y9FF86"/>
<evidence type="ECO:0000256" key="3">
    <source>
        <dbReference type="PIRSR" id="PIRSR036289-50"/>
    </source>
</evidence>
<comment type="caution">
    <text evidence="10">The sequence shown here is derived from an EMBL/GenBank/DDBJ whole genome shotgun (WGS) entry which is preliminary data.</text>
</comment>
<dbReference type="InterPro" id="IPR011013">
    <property type="entry name" value="Gal_mutarotase_sf_dom"/>
</dbReference>
<dbReference type="InterPro" id="IPR008928">
    <property type="entry name" value="6-hairpin_glycosidase_sf"/>
</dbReference>
<evidence type="ECO:0000259" key="8">
    <source>
        <dbReference type="Pfam" id="PF03636"/>
    </source>
</evidence>
<dbReference type="Proteomes" id="UP000618382">
    <property type="component" value="Unassembled WGS sequence"/>
</dbReference>
<evidence type="ECO:0000256" key="4">
    <source>
        <dbReference type="PIRSR" id="PIRSR036289-51"/>
    </source>
</evidence>
<evidence type="ECO:0000313" key="10">
    <source>
        <dbReference type="EMBL" id="NYD86228.1"/>
    </source>
</evidence>
<dbReference type="InterPro" id="IPR005195">
    <property type="entry name" value="Glyco_hydro_65_M"/>
</dbReference>
<dbReference type="GO" id="GO:0047656">
    <property type="term" value="F:alpha,alpha-trehalose phosphorylase activity"/>
    <property type="evidence" value="ECO:0007669"/>
    <property type="project" value="UniProtKB-EC"/>
</dbReference>
<gene>
    <name evidence="10" type="ORF">BKA21_001777</name>
    <name evidence="9" type="ORF">Col01nite_36040</name>
</gene>
<feature type="binding site" evidence="4">
    <location>
        <begin position="629"/>
        <end position="630"/>
    </location>
    <ligand>
        <name>substrate</name>
    </ligand>
</feature>
<accession>A0A7Y9FF86</accession>
<dbReference type="EC" id="2.4.1.64" evidence="10"/>
<dbReference type="GO" id="GO:0030246">
    <property type="term" value="F:carbohydrate binding"/>
    <property type="evidence" value="ECO:0007669"/>
    <property type="project" value="InterPro"/>
</dbReference>
<name>A0A7Y9FF86_9CELL</name>
<evidence type="ECO:0000256" key="1">
    <source>
        <dbReference type="ARBA" id="ARBA00006768"/>
    </source>
</evidence>
<evidence type="ECO:0000259" key="7">
    <source>
        <dbReference type="Pfam" id="PF03633"/>
    </source>
</evidence>